<evidence type="ECO:0000313" key="2">
    <source>
        <dbReference type="Proteomes" id="UP001597391"/>
    </source>
</evidence>
<proteinExistence type="predicted"/>
<name>A0ABW5XHS0_9MICO</name>
<dbReference type="RefSeq" id="WP_377467229.1">
    <property type="nucleotide sequence ID" value="NZ_JBHUOP010000005.1"/>
</dbReference>
<dbReference type="InterPro" id="IPR046039">
    <property type="entry name" value="DUF5997"/>
</dbReference>
<evidence type="ECO:0000313" key="1">
    <source>
        <dbReference type="EMBL" id="MFD2841283.1"/>
    </source>
</evidence>
<reference evidence="2" key="1">
    <citation type="journal article" date="2019" name="Int. J. Syst. Evol. Microbiol.">
        <title>The Global Catalogue of Microorganisms (GCM) 10K type strain sequencing project: providing services to taxonomists for standard genome sequencing and annotation.</title>
        <authorList>
            <consortium name="The Broad Institute Genomics Platform"/>
            <consortium name="The Broad Institute Genome Sequencing Center for Infectious Disease"/>
            <person name="Wu L."/>
            <person name="Ma J."/>
        </authorList>
    </citation>
    <scope>NUCLEOTIDE SEQUENCE [LARGE SCALE GENOMIC DNA]</scope>
    <source>
        <strain evidence="2">KCTC 33576</strain>
    </source>
</reference>
<sequence length="140" mass="15954">MTTRRTSQDMKAATAAKKLGIYLPAAPQEFQEATITREELNELQANPPQWLVDLRRNGPHPRTIVAKRLGISISGLNRNGYSEPLTTEEINEIRTEEPKWLVIERQIAAEVKAEEERIEKEARIKAERDARRARTAPKGK</sequence>
<keyword evidence="2" id="KW-1185">Reference proteome</keyword>
<comment type="caution">
    <text evidence="1">The sequence shown here is derived from an EMBL/GenBank/DDBJ whole genome shotgun (WGS) entry which is preliminary data.</text>
</comment>
<dbReference type="EMBL" id="JBHUOP010000005">
    <property type="protein sequence ID" value="MFD2841283.1"/>
    <property type="molecule type" value="Genomic_DNA"/>
</dbReference>
<organism evidence="1 2">
    <name type="scientific">Populibacterium corticicola</name>
    <dbReference type="NCBI Taxonomy" id="1812826"/>
    <lineage>
        <taxon>Bacteria</taxon>
        <taxon>Bacillati</taxon>
        <taxon>Actinomycetota</taxon>
        <taxon>Actinomycetes</taxon>
        <taxon>Micrococcales</taxon>
        <taxon>Jonesiaceae</taxon>
        <taxon>Populibacterium</taxon>
    </lineage>
</organism>
<dbReference type="Pfam" id="PF19460">
    <property type="entry name" value="DUF5997"/>
    <property type="match status" value="1"/>
</dbReference>
<accession>A0ABW5XHS0</accession>
<dbReference type="Proteomes" id="UP001597391">
    <property type="component" value="Unassembled WGS sequence"/>
</dbReference>
<protein>
    <submittedName>
        <fullName evidence="1">DUF5997 family protein</fullName>
    </submittedName>
</protein>
<gene>
    <name evidence="1" type="ORF">ACFSYH_11990</name>
</gene>